<dbReference type="EMBL" id="LN614827">
    <property type="protein sequence ID" value="CEG56894.1"/>
    <property type="molecule type" value="Genomic_DNA"/>
</dbReference>
<organism evidence="1 2">
    <name type="scientific">Legionella fallonii LLAP-10</name>
    <dbReference type="NCBI Taxonomy" id="1212491"/>
    <lineage>
        <taxon>Bacteria</taxon>
        <taxon>Pseudomonadati</taxon>
        <taxon>Pseudomonadota</taxon>
        <taxon>Gammaproteobacteria</taxon>
        <taxon>Legionellales</taxon>
        <taxon>Legionellaceae</taxon>
        <taxon>Legionella</taxon>
    </lineage>
</organism>
<keyword evidence="2" id="KW-1185">Reference proteome</keyword>
<protein>
    <submittedName>
        <fullName evidence="1">Uncharacterized protein</fullName>
    </submittedName>
</protein>
<dbReference type="STRING" id="1212491.LFA_1476"/>
<reference evidence="2" key="1">
    <citation type="submission" date="2014-09" db="EMBL/GenBank/DDBJ databases">
        <authorList>
            <person name="Gomez-Valero L."/>
        </authorList>
    </citation>
    <scope>NUCLEOTIDE SEQUENCE [LARGE SCALE GENOMIC DNA]</scope>
    <source>
        <strain evidence="2">ATCC700992</strain>
    </source>
</reference>
<evidence type="ECO:0000313" key="2">
    <source>
        <dbReference type="Proteomes" id="UP000032430"/>
    </source>
</evidence>
<evidence type="ECO:0000313" key="1">
    <source>
        <dbReference type="EMBL" id="CEG56894.1"/>
    </source>
</evidence>
<dbReference type="KEGG" id="lfa:LFA_1476"/>
<sequence>MIGLNRAATAKPAETNMNIPAPFRLSKVSSKLPVTKLPMVAKKWAPIAKAITAEAIANWGVSVTIDVALTAKLVVDLIGVKKNERIGAPLSFTNAELIAFEVVPERISEIKLKSAIVFHLVFSLSM</sequence>
<dbReference type="Proteomes" id="UP000032430">
    <property type="component" value="Chromosome I"/>
</dbReference>
<dbReference type="HOGENOM" id="CLU_1978732_0_0_6"/>
<name>A0A098G4H9_9GAMM</name>
<accession>A0A098G4H9</accession>
<proteinExistence type="predicted"/>
<gene>
    <name evidence="1" type="ORF">LFA_1476</name>
</gene>
<dbReference type="AlphaFoldDB" id="A0A098G4H9"/>